<evidence type="ECO:0000313" key="2">
    <source>
        <dbReference type="Proteomes" id="UP001164539"/>
    </source>
</evidence>
<gene>
    <name evidence="1" type="ORF">OWV82_021956</name>
</gene>
<name>A0ACC1X1H1_MELAZ</name>
<evidence type="ECO:0000313" key="1">
    <source>
        <dbReference type="EMBL" id="KAJ4705137.1"/>
    </source>
</evidence>
<dbReference type="EMBL" id="CM051405">
    <property type="protein sequence ID" value="KAJ4705137.1"/>
    <property type="molecule type" value="Genomic_DNA"/>
</dbReference>
<reference evidence="1 2" key="1">
    <citation type="journal article" date="2023" name="Science">
        <title>Complex scaffold remodeling in plant triterpene biosynthesis.</title>
        <authorList>
            <person name="De La Pena R."/>
            <person name="Hodgson H."/>
            <person name="Liu J.C."/>
            <person name="Stephenson M.J."/>
            <person name="Martin A.C."/>
            <person name="Owen C."/>
            <person name="Harkess A."/>
            <person name="Leebens-Mack J."/>
            <person name="Jimenez L.E."/>
            <person name="Osbourn A."/>
            <person name="Sattely E.S."/>
        </authorList>
    </citation>
    <scope>NUCLEOTIDE SEQUENCE [LARGE SCALE GENOMIC DNA]</scope>
    <source>
        <strain evidence="2">cv. JPN11</strain>
        <tissue evidence="1">Leaf</tissue>
    </source>
</reference>
<accession>A0ACC1X1H1</accession>
<proteinExistence type="predicted"/>
<sequence length="128" mass="14805">MKHKFHLSLIFLLFTFFLLSYSISVPQNQGENEMKAGGSGITHASTLEEIKEDFMNVRRGFFAIFCSFSFFVNYYCYLGSADSIYRVIVMQLMGSDSEGCEEQGEECLKRRMIADAHLDYIYTQHHKP</sequence>
<keyword evidence="2" id="KW-1185">Reference proteome</keyword>
<dbReference type="Proteomes" id="UP001164539">
    <property type="component" value="Chromosome 12"/>
</dbReference>
<comment type="caution">
    <text evidence="1">The sequence shown here is derived from an EMBL/GenBank/DDBJ whole genome shotgun (WGS) entry which is preliminary data.</text>
</comment>
<organism evidence="1 2">
    <name type="scientific">Melia azedarach</name>
    <name type="common">Chinaberry tree</name>
    <dbReference type="NCBI Taxonomy" id="155640"/>
    <lineage>
        <taxon>Eukaryota</taxon>
        <taxon>Viridiplantae</taxon>
        <taxon>Streptophyta</taxon>
        <taxon>Embryophyta</taxon>
        <taxon>Tracheophyta</taxon>
        <taxon>Spermatophyta</taxon>
        <taxon>Magnoliopsida</taxon>
        <taxon>eudicotyledons</taxon>
        <taxon>Gunneridae</taxon>
        <taxon>Pentapetalae</taxon>
        <taxon>rosids</taxon>
        <taxon>malvids</taxon>
        <taxon>Sapindales</taxon>
        <taxon>Meliaceae</taxon>
        <taxon>Melia</taxon>
    </lineage>
</organism>
<protein>
    <submittedName>
        <fullName evidence="1">Phytosulfokine 3</fullName>
    </submittedName>
</protein>